<dbReference type="STRING" id="303698.A0A1V6SVE8"/>
<feature type="region of interest" description="Disordered" evidence="1">
    <location>
        <begin position="571"/>
        <end position="613"/>
    </location>
</feature>
<reference evidence="4" key="1">
    <citation type="journal article" date="2017" name="Nat. Microbiol.">
        <title>Global analysis of biosynthetic gene clusters reveals vast potential of secondary metabolite production in Penicillium species.</title>
        <authorList>
            <person name="Nielsen J.C."/>
            <person name="Grijseels S."/>
            <person name="Prigent S."/>
            <person name="Ji B."/>
            <person name="Dainat J."/>
            <person name="Nielsen K.F."/>
            <person name="Frisvad J.C."/>
            <person name="Workman M."/>
            <person name="Nielsen J."/>
        </authorList>
    </citation>
    <scope>NUCLEOTIDE SEQUENCE [LARGE SCALE GENOMIC DNA]</scope>
    <source>
        <strain evidence="4">IBT 24891</strain>
    </source>
</reference>
<feature type="domain" description="Heterokaryon incompatibility" evidence="2">
    <location>
        <begin position="22"/>
        <end position="111"/>
    </location>
</feature>
<evidence type="ECO:0000313" key="3">
    <source>
        <dbReference type="EMBL" id="OQE17987.1"/>
    </source>
</evidence>
<dbReference type="Proteomes" id="UP000191285">
    <property type="component" value="Unassembled WGS sequence"/>
</dbReference>
<dbReference type="OrthoDB" id="674604at2759"/>
<dbReference type="PANTHER" id="PTHR10622">
    <property type="entry name" value="HET DOMAIN-CONTAINING PROTEIN"/>
    <property type="match status" value="1"/>
</dbReference>
<dbReference type="Pfam" id="PF06985">
    <property type="entry name" value="HET"/>
    <property type="match status" value="1"/>
</dbReference>
<dbReference type="PANTHER" id="PTHR10622:SF10">
    <property type="entry name" value="HET DOMAIN-CONTAINING PROTEIN"/>
    <property type="match status" value="1"/>
</dbReference>
<dbReference type="EMBL" id="MLKD01000019">
    <property type="protein sequence ID" value="OQE17987.1"/>
    <property type="molecule type" value="Genomic_DNA"/>
</dbReference>
<protein>
    <recommendedName>
        <fullName evidence="2">Heterokaryon incompatibility domain-containing protein</fullName>
    </recommendedName>
</protein>
<name>A0A1V6SVE8_9EURO</name>
<accession>A0A1V6SVE8</accession>
<evidence type="ECO:0000259" key="2">
    <source>
        <dbReference type="Pfam" id="PF06985"/>
    </source>
</evidence>
<dbReference type="AlphaFoldDB" id="A0A1V6SVE8"/>
<evidence type="ECO:0000313" key="4">
    <source>
        <dbReference type="Proteomes" id="UP000191285"/>
    </source>
</evidence>
<dbReference type="InterPro" id="IPR010730">
    <property type="entry name" value="HET"/>
</dbReference>
<feature type="compositionally biased region" description="Basic and acidic residues" evidence="1">
    <location>
        <begin position="602"/>
        <end position="612"/>
    </location>
</feature>
<gene>
    <name evidence="3" type="ORF">PENSTE_c019G09204</name>
</gene>
<organism evidence="3 4">
    <name type="scientific">Penicillium steckii</name>
    <dbReference type="NCBI Taxonomy" id="303698"/>
    <lineage>
        <taxon>Eukaryota</taxon>
        <taxon>Fungi</taxon>
        <taxon>Dikarya</taxon>
        <taxon>Ascomycota</taxon>
        <taxon>Pezizomycotina</taxon>
        <taxon>Eurotiomycetes</taxon>
        <taxon>Eurotiomycetidae</taxon>
        <taxon>Eurotiales</taxon>
        <taxon>Aspergillaceae</taxon>
        <taxon>Penicillium</taxon>
    </lineage>
</organism>
<sequence length="635" mass="70997">MRLLEATSLRLFDFTPDKIPPYAILSHTWDEGEVLFEDIGKENVSRKSGYKKIQYTAQQALYDGLEYIWVDTCCINKESSAELSESINSMFRWYQDSRICYAYLADTDEDPSQIASCRWFTRGFTLQELIAPGNMVFFSRNWDRLGSKMDLCDTISQITGIGVEYLCHYRELECASVAQRMSWAANRQTSRPEDISYSLLGIFGVNMPLLYGEGARAFIRLEEEIMRNSDEIATGQSLFAWCDPDADPDALYGLLATSPKQFSHAKTMLSYESWESRPPYAMTNRGLRIELPVKPDQEQPSLDVAALNCPIPDDPNDDTFIGVNIQKLSSGGEQYARTRANRICHLTRDRGPVRTIYVPQPTAGPSKVFGGGGIFPHHIVVLGTGPDKETQYHMTSRLPPPRTTTKKFSTGRPEIHYSGKDPKFLIDARAAAHHWVPSHCRTTFSIPRAKKQLAGAFFMKNKITENQICIMFGSMTDYNIGFSAIDTETSDSIIPETSVTLSELQPLFSPTPPGRWIRLEHVSVRIDTEVHVFYGGKYFVLRCELAGKDQENQNGNDKDSASLPLSRGETYISPAVRPPSPVPQVIAPSTQPRGVHPPPKKTQKDRSKKTEKVVTGAIGSISAAAMIETMVNGLG</sequence>
<feature type="region of interest" description="Disordered" evidence="1">
    <location>
        <begin position="392"/>
        <end position="413"/>
    </location>
</feature>
<keyword evidence="4" id="KW-1185">Reference proteome</keyword>
<comment type="caution">
    <text evidence="3">The sequence shown here is derived from an EMBL/GenBank/DDBJ whole genome shotgun (WGS) entry which is preliminary data.</text>
</comment>
<evidence type="ECO:0000256" key="1">
    <source>
        <dbReference type="SAM" id="MobiDB-lite"/>
    </source>
</evidence>
<proteinExistence type="predicted"/>